<reference evidence="2" key="1">
    <citation type="submission" date="2020-09" db="EMBL/GenBank/DDBJ databases">
        <title>Genome-Enabled Discovery of Anthraquinone Biosynthesis in Senna tora.</title>
        <authorList>
            <person name="Kang S.-H."/>
            <person name="Pandey R.P."/>
            <person name="Lee C.-M."/>
            <person name="Sim J.-S."/>
            <person name="Jeong J.-T."/>
            <person name="Choi B.-S."/>
            <person name="Jung M."/>
            <person name="Ginzburg D."/>
            <person name="Zhao K."/>
            <person name="Won S.Y."/>
            <person name="Oh T.-J."/>
            <person name="Yu Y."/>
            <person name="Kim N.-H."/>
            <person name="Lee O.R."/>
            <person name="Lee T.-H."/>
            <person name="Bashyal P."/>
            <person name="Kim T.-S."/>
            <person name="Lee W.-H."/>
            <person name="Kawkins C."/>
            <person name="Kim C.-K."/>
            <person name="Kim J.S."/>
            <person name="Ahn B.O."/>
            <person name="Rhee S.Y."/>
            <person name="Sohng J.K."/>
        </authorList>
    </citation>
    <scope>NUCLEOTIDE SEQUENCE</scope>
    <source>
        <tissue evidence="2">Leaf</tissue>
    </source>
</reference>
<accession>A0A834T7N7</accession>
<name>A0A834T7N7_9FABA</name>
<dbReference type="AlphaFoldDB" id="A0A834T7N7"/>
<feature type="region of interest" description="Disordered" evidence="1">
    <location>
        <begin position="1"/>
        <end position="27"/>
    </location>
</feature>
<evidence type="ECO:0000313" key="2">
    <source>
        <dbReference type="EMBL" id="KAF7816600.1"/>
    </source>
</evidence>
<dbReference type="Proteomes" id="UP000634136">
    <property type="component" value="Unassembled WGS sequence"/>
</dbReference>
<evidence type="ECO:0000313" key="3">
    <source>
        <dbReference type="Proteomes" id="UP000634136"/>
    </source>
</evidence>
<evidence type="ECO:0000256" key="1">
    <source>
        <dbReference type="SAM" id="MobiDB-lite"/>
    </source>
</evidence>
<sequence length="27" mass="3063">MGWKTKGRFGFTLLRPPPMAESQKLAN</sequence>
<gene>
    <name evidence="2" type="ORF">G2W53_030569</name>
</gene>
<keyword evidence="3" id="KW-1185">Reference proteome</keyword>
<proteinExistence type="predicted"/>
<dbReference type="EMBL" id="JAAIUW010000009">
    <property type="protein sequence ID" value="KAF7816600.1"/>
    <property type="molecule type" value="Genomic_DNA"/>
</dbReference>
<protein>
    <submittedName>
        <fullName evidence="2">Uncharacterized protein</fullName>
    </submittedName>
</protein>
<comment type="caution">
    <text evidence="2">The sequence shown here is derived from an EMBL/GenBank/DDBJ whole genome shotgun (WGS) entry which is preliminary data.</text>
</comment>
<organism evidence="2 3">
    <name type="scientific">Senna tora</name>
    <dbReference type="NCBI Taxonomy" id="362788"/>
    <lineage>
        <taxon>Eukaryota</taxon>
        <taxon>Viridiplantae</taxon>
        <taxon>Streptophyta</taxon>
        <taxon>Embryophyta</taxon>
        <taxon>Tracheophyta</taxon>
        <taxon>Spermatophyta</taxon>
        <taxon>Magnoliopsida</taxon>
        <taxon>eudicotyledons</taxon>
        <taxon>Gunneridae</taxon>
        <taxon>Pentapetalae</taxon>
        <taxon>rosids</taxon>
        <taxon>fabids</taxon>
        <taxon>Fabales</taxon>
        <taxon>Fabaceae</taxon>
        <taxon>Caesalpinioideae</taxon>
        <taxon>Cassia clade</taxon>
        <taxon>Senna</taxon>
    </lineage>
</organism>